<dbReference type="SUPFAM" id="SSF53335">
    <property type="entry name" value="S-adenosyl-L-methionine-dependent methyltransferases"/>
    <property type="match status" value="1"/>
</dbReference>
<evidence type="ECO:0000313" key="6">
    <source>
        <dbReference type="EMBL" id="KAJ7656545.1"/>
    </source>
</evidence>
<dbReference type="PROSITE" id="PS51683">
    <property type="entry name" value="SAM_OMT_II"/>
    <property type="match status" value="1"/>
</dbReference>
<dbReference type="AlphaFoldDB" id="A0AAD7G533"/>
<dbReference type="Gene3D" id="3.40.50.150">
    <property type="entry name" value="Vaccinia Virus protein VP39"/>
    <property type="match status" value="1"/>
</dbReference>
<gene>
    <name evidence="6" type="ORF">B0H17DRAFT_1171968</name>
</gene>
<evidence type="ECO:0000256" key="1">
    <source>
        <dbReference type="ARBA" id="ARBA00022603"/>
    </source>
</evidence>
<dbReference type="PANTHER" id="PTHR43712">
    <property type="entry name" value="PUTATIVE (AFU_ORTHOLOGUE AFUA_4G14580)-RELATED"/>
    <property type="match status" value="1"/>
</dbReference>
<accession>A0AAD7G533</accession>
<sequence length="458" mass="50951">MAERILQLSDLISRAAHTLQAYANIPDLNDPYHPASEEFRTNQDAVLATNTIVEAAFQLIACVRPPALSIFHHHIRASALRVCVESNVVEALREAGPKGMHVDDLALKLQLPAGKLGRILRYLATNHIFREIEPDVFCNNRISSVLDSMKSLKDLLLCFRPEDKHNNTNGFAALMELFGGDLHKSSAYLLENLKDPATSASEEPRHAPLQRAFKIDVPIFEWYNQSEQTPRLRHFMVAMQGTGVLQPEADLVKCTSFDWRTLSPGCLVVEVGGGLGLSCLTVAQEFPDLKFEIQDRKEVVSRGPTAWETVDPDVVERVHFRAHSYLLPQPTTNPAVFVVKHVIHNLSDPYALQVLKLLRAAAAPETRLLLVDSIIPYACPSSRDSELAFIPPPPLDNFGAVNERAYISDLTMMLNLNAQERTLPHLRTLLGAAGWKVSEVGKRDGMDNFMQPIIALPV</sequence>
<dbReference type="Proteomes" id="UP001221757">
    <property type="component" value="Unassembled WGS sequence"/>
</dbReference>
<reference evidence="6" key="1">
    <citation type="submission" date="2023-03" db="EMBL/GenBank/DDBJ databases">
        <title>Massive genome expansion in bonnet fungi (Mycena s.s.) driven by repeated elements and novel gene families across ecological guilds.</title>
        <authorList>
            <consortium name="Lawrence Berkeley National Laboratory"/>
            <person name="Harder C.B."/>
            <person name="Miyauchi S."/>
            <person name="Viragh M."/>
            <person name="Kuo A."/>
            <person name="Thoen E."/>
            <person name="Andreopoulos B."/>
            <person name="Lu D."/>
            <person name="Skrede I."/>
            <person name="Drula E."/>
            <person name="Henrissat B."/>
            <person name="Morin E."/>
            <person name="Kohler A."/>
            <person name="Barry K."/>
            <person name="LaButti K."/>
            <person name="Morin E."/>
            <person name="Salamov A."/>
            <person name="Lipzen A."/>
            <person name="Mereny Z."/>
            <person name="Hegedus B."/>
            <person name="Baldrian P."/>
            <person name="Stursova M."/>
            <person name="Weitz H."/>
            <person name="Taylor A."/>
            <person name="Grigoriev I.V."/>
            <person name="Nagy L.G."/>
            <person name="Martin F."/>
            <person name="Kauserud H."/>
        </authorList>
    </citation>
    <scope>NUCLEOTIDE SEQUENCE</scope>
    <source>
        <strain evidence="6">CBHHK067</strain>
    </source>
</reference>
<evidence type="ECO:0000313" key="7">
    <source>
        <dbReference type="Proteomes" id="UP001221757"/>
    </source>
</evidence>
<evidence type="ECO:0000256" key="3">
    <source>
        <dbReference type="ARBA" id="ARBA00022691"/>
    </source>
</evidence>
<dbReference type="GO" id="GO:0032259">
    <property type="term" value="P:methylation"/>
    <property type="evidence" value="ECO:0007669"/>
    <property type="project" value="UniProtKB-KW"/>
</dbReference>
<keyword evidence="3" id="KW-0949">S-adenosyl-L-methionine</keyword>
<dbReference type="EMBL" id="JARKIE010000301">
    <property type="protein sequence ID" value="KAJ7656545.1"/>
    <property type="molecule type" value="Genomic_DNA"/>
</dbReference>
<feature type="domain" description="O-methyltransferase C-terminal" evidence="4">
    <location>
        <begin position="207"/>
        <end position="435"/>
    </location>
</feature>
<evidence type="ECO:0000259" key="5">
    <source>
        <dbReference type="Pfam" id="PF08100"/>
    </source>
</evidence>
<dbReference type="InterPro" id="IPR029063">
    <property type="entry name" value="SAM-dependent_MTases_sf"/>
</dbReference>
<dbReference type="InterPro" id="IPR036390">
    <property type="entry name" value="WH_DNA-bd_sf"/>
</dbReference>
<protein>
    <submittedName>
        <fullName evidence="6">O-methyltransferase</fullName>
    </submittedName>
</protein>
<dbReference type="InterPro" id="IPR012967">
    <property type="entry name" value="COMT_dimerisation"/>
</dbReference>
<keyword evidence="2" id="KW-0808">Transferase</keyword>
<comment type="caution">
    <text evidence="6">The sequence shown here is derived from an EMBL/GenBank/DDBJ whole genome shotgun (WGS) entry which is preliminary data.</text>
</comment>
<dbReference type="Gene3D" id="1.10.10.10">
    <property type="entry name" value="Winged helix-like DNA-binding domain superfamily/Winged helix DNA-binding domain"/>
    <property type="match status" value="1"/>
</dbReference>
<evidence type="ECO:0000259" key="4">
    <source>
        <dbReference type="Pfam" id="PF00891"/>
    </source>
</evidence>
<keyword evidence="1" id="KW-0489">Methyltransferase</keyword>
<dbReference type="GO" id="GO:0046983">
    <property type="term" value="F:protein dimerization activity"/>
    <property type="evidence" value="ECO:0007669"/>
    <property type="project" value="InterPro"/>
</dbReference>
<feature type="domain" description="O-methyltransferase dimerisation" evidence="5">
    <location>
        <begin position="70"/>
        <end position="146"/>
    </location>
</feature>
<dbReference type="Pfam" id="PF00891">
    <property type="entry name" value="Methyltransf_2"/>
    <property type="match status" value="1"/>
</dbReference>
<evidence type="ECO:0000256" key="2">
    <source>
        <dbReference type="ARBA" id="ARBA00022679"/>
    </source>
</evidence>
<proteinExistence type="predicted"/>
<dbReference type="InterPro" id="IPR001077">
    <property type="entry name" value="COMT_C"/>
</dbReference>
<dbReference type="InterPro" id="IPR036388">
    <property type="entry name" value="WH-like_DNA-bd_sf"/>
</dbReference>
<dbReference type="GO" id="GO:0008171">
    <property type="term" value="F:O-methyltransferase activity"/>
    <property type="evidence" value="ECO:0007669"/>
    <property type="project" value="InterPro"/>
</dbReference>
<dbReference type="InterPro" id="IPR016461">
    <property type="entry name" value="COMT-like"/>
</dbReference>
<keyword evidence="7" id="KW-1185">Reference proteome</keyword>
<name>A0AAD7G533_MYCRO</name>
<dbReference type="Pfam" id="PF08100">
    <property type="entry name" value="Dimerisation"/>
    <property type="match status" value="1"/>
</dbReference>
<dbReference type="PANTHER" id="PTHR43712:SF2">
    <property type="entry name" value="O-METHYLTRANSFERASE CICE"/>
    <property type="match status" value="1"/>
</dbReference>
<dbReference type="SUPFAM" id="SSF46785">
    <property type="entry name" value="Winged helix' DNA-binding domain"/>
    <property type="match status" value="1"/>
</dbReference>
<organism evidence="6 7">
    <name type="scientific">Mycena rosella</name>
    <name type="common">Pink bonnet</name>
    <name type="synonym">Agaricus rosellus</name>
    <dbReference type="NCBI Taxonomy" id="1033263"/>
    <lineage>
        <taxon>Eukaryota</taxon>
        <taxon>Fungi</taxon>
        <taxon>Dikarya</taxon>
        <taxon>Basidiomycota</taxon>
        <taxon>Agaricomycotina</taxon>
        <taxon>Agaricomycetes</taxon>
        <taxon>Agaricomycetidae</taxon>
        <taxon>Agaricales</taxon>
        <taxon>Marasmiineae</taxon>
        <taxon>Mycenaceae</taxon>
        <taxon>Mycena</taxon>
    </lineage>
</organism>